<dbReference type="STRING" id="137658.SAMN05216186_11916"/>
<dbReference type="Proteomes" id="UP000198706">
    <property type="component" value="Unassembled WGS sequence"/>
</dbReference>
<dbReference type="Pfam" id="PF03091">
    <property type="entry name" value="CutA1"/>
    <property type="match status" value="1"/>
</dbReference>
<dbReference type="GO" id="GO:0010038">
    <property type="term" value="P:response to metal ion"/>
    <property type="evidence" value="ECO:0007669"/>
    <property type="project" value="InterPro"/>
</dbReference>
<evidence type="ECO:0000313" key="2">
    <source>
        <dbReference type="Proteomes" id="UP000198706"/>
    </source>
</evidence>
<dbReference type="InterPro" id="IPR004323">
    <property type="entry name" value="Ion_tolerance_CutA"/>
</dbReference>
<reference evidence="1 2" key="1">
    <citation type="submission" date="2016-10" db="EMBL/GenBank/DDBJ databases">
        <authorList>
            <person name="de Groot N.N."/>
        </authorList>
    </citation>
    <scope>NUCLEOTIDE SEQUENCE [LARGE SCALE GENOMIC DNA]</scope>
    <source>
        <strain evidence="1 2">JCM 21544</strain>
    </source>
</reference>
<dbReference type="PANTHER" id="PTHR41774:SF1">
    <property type="entry name" value="NGG1P INTERACTING FACTOR NIF3"/>
    <property type="match status" value="1"/>
</dbReference>
<keyword evidence="2" id="KW-1185">Reference proteome</keyword>
<name>A0A1G9JD34_9PSED</name>
<protein>
    <recommendedName>
        <fullName evidence="3">NGG1p interacting factor NIF3</fullName>
    </recommendedName>
</protein>
<dbReference type="InterPro" id="IPR036069">
    <property type="entry name" value="DUF34/NIF3_sf"/>
</dbReference>
<dbReference type="PANTHER" id="PTHR41774">
    <property type="match status" value="1"/>
</dbReference>
<dbReference type="FunFam" id="3.30.70.120:FF:000006">
    <property type="entry name" value="GTP cyclohydrolase 1 type 2 homolog"/>
    <property type="match status" value="1"/>
</dbReference>
<dbReference type="Gene3D" id="3.30.70.120">
    <property type="match status" value="1"/>
</dbReference>
<dbReference type="EMBL" id="FNFD01000019">
    <property type="protein sequence ID" value="SDL35212.1"/>
    <property type="molecule type" value="Genomic_DNA"/>
</dbReference>
<gene>
    <name evidence="1" type="ORF">SAMN05216186_11916</name>
</gene>
<sequence length="127" mass="14391">MPSFLWHDARLSAPPTNRLETLMYKLCFYVPEPHLEAVKKAIFAVGAGRIGAYDSCCWQTLGQGQFRPLEGSQPFLGVTGRVEQVAEWKVELVVADEQIHDVVKALKKAHPYETPAFQVWRLSDMVF</sequence>
<dbReference type="SUPFAM" id="SSF102705">
    <property type="entry name" value="NIF3 (NGG1p interacting factor 3)-like"/>
    <property type="match status" value="1"/>
</dbReference>
<evidence type="ECO:0008006" key="3">
    <source>
        <dbReference type="Google" id="ProtNLM"/>
    </source>
</evidence>
<accession>A0A1G9JD34</accession>
<evidence type="ECO:0000313" key="1">
    <source>
        <dbReference type="EMBL" id="SDL35212.1"/>
    </source>
</evidence>
<dbReference type="InterPro" id="IPR015867">
    <property type="entry name" value="N-reg_PII/ATP_PRibTrfase_C"/>
</dbReference>
<proteinExistence type="predicted"/>
<organism evidence="1 2">
    <name type="scientific">Pseudomonas indica</name>
    <dbReference type="NCBI Taxonomy" id="137658"/>
    <lineage>
        <taxon>Bacteria</taxon>
        <taxon>Pseudomonadati</taxon>
        <taxon>Pseudomonadota</taxon>
        <taxon>Gammaproteobacteria</taxon>
        <taxon>Pseudomonadales</taxon>
        <taxon>Pseudomonadaceae</taxon>
        <taxon>Pseudomonas</taxon>
    </lineage>
</organism>
<dbReference type="AlphaFoldDB" id="A0A1G9JD34"/>